<gene>
    <name evidence="1" type="ORF">BD310DRAFT_982560</name>
</gene>
<accession>A0A4Q9PEI5</accession>
<evidence type="ECO:0000313" key="1">
    <source>
        <dbReference type="EMBL" id="TBU51482.1"/>
    </source>
</evidence>
<dbReference type="STRING" id="114155.A0A4Q9PEI5"/>
<protein>
    <submittedName>
        <fullName evidence="1">Uncharacterized protein</fullName>
    </submittedName>
</protein>
<evidence type="ECO:0000313" key="2">
    <source>
        <dbReference type="Proteomes" id="UP000292082"/>
    </source>
</evidence>
<name>A0A4Q9PEI5_9APHY</name>
<organism evidence="1 2">
    <name type="scientific">Dichomitus squalens</name>
    <dbReference type="NCBI Taxonomy" id="114155"/>
    <lineage>
        <taxon>Eukaryota</taxon>
        <taxon>Fungi</taxon>
        <taxon>Dikarya</taxon>
        <taxon>Basidiomycota</taxon>
        <taxon>Agaricomycotina</taxon>
        <taxon>Agaricomycetes</taxon>
        <taxon>Polyporales</taxon>
        <taxon>Polyporaceae</taxon>
        <taxon>Dichomitus</taxon>
    </lineage>
</organism>
<dbReference type="Proteomes" id="UP000292082">
    <property type="component" value="Unassembled WGS sequence"/>
</dbReference>
<proteinExistence type="predicted"/>
<dbReference type="AlphaFoldDB" id="A0A4Q9PEI5"/>
<dbReference type="EMBL" id="ML145316">
    <property type="protein sequence ID" value="TBU51482.1"/>
    <property type="molecule type" value="Genomic_DNA"/>
</dbReference>
<keyword evidence="2" id="KW-1185">Reference proteome</keyword>
<sequence>MEEMNESGEDEMAVAIEQSLGEDEQVRLHGKVSGLHLLEVRERNEGGLWQFLQWLSHVLAPRLPDLATQELVLKL</sequence>
<reference evidence="1 2" key="1">
    <citation type="submission" date="2019-01" db="EMBL/GenBank/DDBJ databases">
        <title>Draft genome sequences of three monokaryotic isolates of the white-rot basidiomycete fungus Dichomitus squalens.</title>
        <authorList>
            <consortium name="DOE Joint Genome Institute"/>
            <person name="Lopez S.C."/>
            <person name="Andreopoulos B."/>
            <person name="Pangilinan J."/>
            <person name="Lipzen A."/>
            <person name="Riley R."/>
            <person name="Ahrendt S."/>
            <person name="Ng V."/>
            <person name="Barry K."/>
            <person name="Daum C."/>
            <person name="Grigoriev I.V."/>
            <person name="Hilden K.S."/>
            <person name="Makela M.R."/>
            <person name="de Vries R.P."/>
        </authorList>
    </citation>
    <scope>NUCLEOTIDE SEQUENCE [LARGE SCALE GENOMIC DNA]</scope>
    <source>
        <strain evidence="1 2">CBS 464.89</strain>
    </source>
</reference>